<organism evidence="1 2">
    <name type="scientific">Bacteroides fragilis str. 2-F-2 #4</name>
    <dbReference type="NCBI Taxonomy" id="1339280"/>
    <lineage>
        <taxon>Bacteria</taxon>
        <taxon>Pseudomonadati</taxon>
        <taxon>Bacteroidota</taxon>
        <taxon>Bacteroidia</taxon>
        <taxon>Bacteroidales</taxon>
        <taxon>Bacteroidaceae</taxon>
        <taxon>Bacteroides</taxon>
    </lineage>
</organism>
<reference evidence="1 2" key="1">
    <citation type="submission" date="2014-02" db="EMBL/GenBank/DDBJ databases">
        <authorList>
            <person name="Sears C."/>
            <person name="Carroll K."/>
            <person name="Sack B.R."/>
            <person name="Qadri F."/>
            <person name="Myers L.L."/>
            <person name="Chung G.-T."/>
            <person name="Escheverria P."/>
            <person name="Fraser C.M."/>
            <person name="Sadzewicz L."/>
            <person name="Shefchek K.A."/>
            <person name="Tallon L."/>
            <person name="Das S.P."/>
            <person name="Daugherty S."/>
            <person name="Mongodin E.F."/>
        </authorList>
    </citation>
    <scope>NUCLEOTIDE SEQUENCE [LARGE SCALE GENOMIC DNA]</scope>
    <source>
        <strain evidence="1 2">2-F-2 #4</strain>
    </source>
</reference>
<comment type="caution">
    <text evidence="1">The sequence shown here is derived from an EMBL/GenBank/DDBJ whole genome shotgun (WGS) entry which is preliminary data.</text>
</comment>
<accession>A0A015ZDN4</accession>
<dbReference type="AlphaFoldDB" id="A0A015ZDN4"/>
<gene>
    <name evidence="1" type="ORF">M076_4329</name>
</gene>
<dbReference type="RefSeq" id="WP_005791417.1">
    <property type="nucleotide sequence ID" value="NZ_JGDM01000099.1"/>
</dbReference>
<evidence type="ECO:0000313" key="2">
    <source>
        <dbReference type="Proteomes" id="UP000022272"/>
    </source>
</evidence>
<dbReference type="Proteomes" id="UP000022272">
    <property type="component" value="Unassembled WGS sequence"/>
</dbReference>
<dbReference type="PATRIC" id="fig|1339280.3.peg.4145"/>
<name>A0A015ZDN4_BACFG</name>
<proteinExistence type="predicted"/>
<protein>
    <submittedName>
        <fullName evidence="1">Uncharacterized protein</fullName>
    </submittedName>
</protein>
<evidence type="ECO:0000313" key="1">
    <source>
        <dbReference type="EMBL" id="EXZ42462.1"/>
    </source>
</evidence>
<sequence length="72" mass="8336">MDNKQERTVIHVEYNGQHYYFGSLSAIYTKFSSKDLGIALGTLRNYGLKEEKPYQNSLCTIRKGFLITMPKK</sequence>
<dbReference type="EMBL" id="JGDM01000099">
    <property type="protein sequence ID" value="EXZ42462.1"/>
    <property type="molecule type" value="Genomic_DNA"/>
</dbReference>